<dbReference type="EMBL" id="JACXVP010000005">
    <property type="protein sequence ID" value="KAG5605094.1"/>
    <property type="molecule type" value="Genomic_DNA"/>
</dbReference>
<reference evidence="1 2" key="1">
    <citation type="submission" date="2020-09" db="EMBL/GenBank/DDBJ databases">
        <title>De no assembly of potato wild relative species, Solanum commersonii.</title>
        <authorList>
            <person name="Cho K."/>
        </authorList>
    </citation>
    <scope>NUCLEOTIDE SEQUENCE [LARGE SCALE GENOMIC DNA]</scope>
    <source>
        <strain evidence="1">LZ3.2</strain>
        <tissue evidence="1">Leaf</tissue>
    </source>
</reference>
<evidence type="ECO:0000313" key="2">
    <source>
        <dbReference type="Proteomes" id="UP000824120"/>
    </source>
</evidence>
<dbReference type="Proteomes" id="UP000824120">
    <property type="component" value="Chromosome 5"/>
</dbReference>
<name>A0A9J5Z1Y3_SOLCO</name>
<dbReference type="OrthoDB" id="2013972at2759"/>
<gene>
    <name evidence="1" type="ORF">H5410_026586</name>
</gene>
<evidence type="ECO:0000313" key="1">
    <source>
        <dbReference type="EMBL" id="KAG5605094.1"/>
    </source>
</evidence>
<keyword evidence="2" id="KW-1185">Reference proteome</keyword>
<dbReference type="AlphaFoldDB" id="A0A9J5Z1Y3"/>
<proteinExistence type="predicted"/>
<comment type="caution">
    <text evidence="1">The sequence shown here is derived from an EMBL/GenBank/DDBJ whole genome shotgun (WGS) entry which is preliminary data.</text>
</comment>
<accession>A0A9J5Z1Y3</accession>
<organism evidence="1 2">
    <name type="scientific">Solanum commersonii</name>
    <name type="common">Commerson's wild potato</name>
    <name type="synonym">Commerson's nightshade</name>
    <dbReference type="NCBI Taxonomy" id="4109"/>
    <lineage>
        <taxon>Eukaryota</taxon>
        <taxon>Viridiplantae</taxon>
        <taxon>Streptophyta</taxon>
        <taxon>Embryophyta</taxon>
        <taxon>Tracheophyta</taxon>
        <taxon>Spermatophyta</taxon>
        <taxon>Magnoliopsida</taxon>
        <taxon>eudicotyledons</taxon>
        <taxon>Gunneridae</taxon>
        <taxon>Pentapetalae</taxon>
        <taxon>asterids</taxon>
        <taxon>lamiids</taxon>
        <taxon>Solanales</taxon>
        <taxon>Solanaceae</taxon>
        <taxon>Solanoideae</taxon>
        <taxon>Solaneae</taxon>
        <taxon>Solanum</taxon>
    </lineage>
</organism>
<protein>
    <submittedName>
        <fullName evidence="1">Uncharacterized protein</fullName>
    </submittedName>
</protein>
<sequence>MEKHIQFSKFKFLRRNKNFLNKYQDDPNTIVILKMRRNVLQCTNKLQDLLDKIMFSLQKFISTIPLKTFLMDKENQMSKYLCQKYPMILPEPVLSEISKCFVRSLSYRIGTGLDRIGTGSYRIIVYR</sequence>